<evidence type="ECO:0000256" key="1">
    <source>
        <dbReference type="ARBA" id="ARBA00004123"/>
    </source>
</evidence>
<dbReference type="GO" id="GO:0005634">
    <property type="term" value="C:nucleus"/>
    <property type="evidence" value="ECO:0007669"/>
    <property type="project" value="UniProtKB-SubCell"/>
</dbReference>
<feature type="compositionally biased region" description="Basic residues" evidence="3">
    <location>
        <begin position="1621"/>
        <end position="1630"/>
    </location>
</feature>
<organism evidence="6 7">
    <name type="scientific">Fasciola hepatica</name>
    <name type="common">Liver fluke</name>
    <dbReference type="NCBI Taxonomy" id="6192"/>
    <lineage>
        <taxon>Eukaryota</taxon>
        <taxon>Metazoa</taxon>
        <taxon>Spiralia</taxon>
        <taxon>Lophotrochozoa</taxon>
        <taxon>Platyhelminthes</taxon>
        <taxon>Trematoda</taxon>
        <taxon>Digenea</taxon>
        <taxon>Plagiorchiida</taxon>
        <taxon>Echinostomata</taxon>
        <taxon>Echinostomatoidea</taxon>
        <taxon>Fasciolidae</taxon>
        <taxon>Fasciola</taxon>
    </lineage>
</organism>
<keyword evidence="2" id="KW-0539">Nucleus</keyword>
<dbReference type="PANTHER" id="PTHR48287:SF1">
    <property type="entry name" value="ARM REPEAT SUPERFAMILY PROTEIN"/>
    <property type="match status" value="1"/>
</dbReference>
<feature type="region of interest" description="Disordered" evidence="3">
    <location>
        <begin position="1606"/>
        <end position="1646"/>
    </location>
</feature>
<feature type="compositionally biased region" description="Basic and acidic residues" evidence="3">
    <location>
        <begin position="1633"/>
        <end position="1646"/>
    </location>
</feature>
<feature type="compositionally biased region" description="Polar residues" evidence="3">
    <location>
        <begin position="1364"/>
        <end position="1378"/>
    </location>
</feature>
<evidence type="ECO:0000313" key="7">
    <source>
        <dbReference type="Proteomes" id="UP000230066"/>
    </source>
</evidence>
<feature type="domain" description="RRP12 N-terminal HEAT" evidence="5">
    <location>
        <begin position="34"/>
        <end position="285"/>
    </location>
</feature>
<proteinExistence type="predicted"/>
<dbReference type="InterPro" id="IPR016024">
    <property type="entry name" value="ARM-type_fold"/>
</dbReference>
<dbReference type="InterPro" id="IPR052087">
    <property type="entry name" value="RRP12"/>
</dbReference>
<dbReference type="Pfam" id="PF25772">
    <property type="entry name" value="HEAT_RRP12_N"/>
    <property type="match status" value="1"/>
</dbReference>
<feature type="region of interest" description="Disordered" evidence="3">
    <location>
        <begin position="1236"/>
        <end position="1266"/>
    </location>
</feature>
<gene>
    <name evidence="6" type="ORF">D915_008522</name>
</gene>
<name>A0A4E0RG25_FASHE</name>
<evidence type="ECO:0000313" key="6">
    <source>
        <dbReference type="EMBL" id="THD20648.1"/>
    </source>
</evidence>
<feature type="region of interest" description="Disordered" evidence="3">
    <location>
        <begin position="1364"/>
        <end position="1383"/>
    </location>
</feature>
<comment type="caution">
    <text evidence="6">The sequence shown here is derived from an EMBL/GenBank/DDBJ whole genome shotgun (WGS) entry which is preliminary data.</text>
</comment>
<evidence type="ECO:0000256" key="3">
    <source>
        <dbReference type="SAM" id="MobiDB-lite"/>
    </source>
</evidence>
<dbReference type="InterPro" id="IPR012978">
    <property type="entry name" value="HEAT_RRP12"/>
</dbReference>
<dbReference type="InterPro" id="IPR057860">
    <property type="entry name" value="HEAT_RRP12_N"/>
</dbReference>
<comment type="subcellular location">
    <subcellularLocation>
        <location evidence="1">Nucleus</location>
    </subcellularLocation>
</comment>
<reference evidence="6" key="1">
    <citation type="submission" date="2019-03" db="EMBL/GenBank/DDBJ databases">
        <title>Improved annotation for the trematode Fasciola hepatica.</title>
        <authorList>
            <person name="Choi Y.-J."/>
            <person name="Martin J."/>
            <person name="Mitreva M."/>
        </authorList>
    </citation>
    <scope>NUCLEOTIDE SEQUENCE [LARGE SCALE GENOMIC DNA]</scope>
</reference>
<feature type="domain" description="RRP12 HEAT" evidence="4">
    <location>
        <begin position="542"/>
        <end position="699"/>
    </location>
</feature>
<evidence type="ECO:0000256" key="2">
    <source>
        <dbReference type="ARBA" id="ARBA00023242"/>
    </source>
</evidence>
<dbReference type="Pfam" id="PF08161">
    <property type="entry name" value="RRP12_HEAT"/>
    <property type="match status" value="1"/>
</dbReference>
<dbReference type="SUPFAM" id="SSF48371">
    <property type="entry name" value="ARM repeat"/>
    <property type="match status" value="1"/>
</dbReference>
<evidence type="ECO:0000259" key="5">
    <source>
        <dbReference type="Pfam" id="PF25772"/>
    </source>
</evidence>
<feature type="region of interest" description="Disordered" evidence="3">
    <location>
        <begin position="1298"/>
        <end position="1336"/>
    </location>
</feature>
<sequence>MESNCDSPGSFVSWTSNVTKCSNPVFNGVMCRSWSNSSMQQDALTVLTGITDLIRRKNGKESSAEYYAALLTALNTPSNTKAAEAYLLKLVMSKAIPDALLRATFSEASKIIIHILTSSIMENPSASTILKSLLICLGRLLRAQGRDAWSTESVRHVFRYILRFVDNEKPAIRKASHTAVLDILIGNLDAEETGFVSHPASHQTQDYLCSSIRREARQLVAALHTKETYCTRLLHCIELVTGVLHVMSTKDLKAACECILELVEFPNSLVVSRSFDAFHTLFENQPSSSCLSLELTARLLTALYACRPNDPAIFTVGTIQSQDAPINGFTGLEKLVSWINCVRSGFAFLCSTCNSMDQSSDSSSRGASGLENLAVGGRKMTASHLLEEHLDRLVKTLLEILTSTPLPKLRELVSETLDSVFMNELNNQLINGPPKTAMLKLLSKISCLIKDCLTLSRAEVWPHALTLSARLIRIWPYEEPLRASQLDLNVCELLRHVVRLRDALVDGPQGFFSNIKANASQIGWNPQEPLVINDNLGEVVIDELDRVCLVALETMGPEVILAENLIPLEPIIHELEAGSVDLRRSWVLPLLVRVIPRKSCRLRFFTEQMLPLADRALTVARTVVAAMAAKQEKVGSAALITASITVTRQIWAGLSMFVRQAPQDWSELSTGGFGRRLVKELTNTSALRPTVLMALRRLALAARDSESGLVAMRGGAKLAIPSMLSLYENSEQSSQFSLKQQIRATLAAYIPCLTSKMIASPATLAYQKLKSTENPIYMEILQMVIPHTTVEEIAAFLAQLTTYLSPTTCPSRVLLKRAYRLLELICSGSTDSARCYLSANLDALIDLLHELNNQSIEKTIKSAVTSAPSRNPTDAPTDVIADQLANLSFVGMHKAYRKKSQNRLPWKPRLRCLYYLLCRLVAREQASWTENCTSLESSERTNAIQSEHLRKFANLFLPEILAAICEVNRVVRDLAGRLLVNLVMAFAGQTLASENALPGSSAAVNILDTKTVHSAAQTLGSDDSKVETRSEAVSSLGHLTCVDEDDIRSTLSMPRGGTQSLQLCQALNLVISRLWGCLPPHVPMASNPAEFSTQESASRVVCHLLRHLRFRRALAFALGSDCELSGKIVSGILSEATLASSHLTASPHRALARAGLQLIRLLLAFVGLGGVGLTDLVHSLQSLHKTQKRPLRFVVKAILEKMIKKFGRKTIQGMANTEYQKVIRNSARIMARRERQFSAADSKKNDSDLASVWSGPGTGTVTPSHVSSKPLGIASVHSHVSLPPRVHMPRFGEILAQSSDEDEDGRSLGRLHGAASVRSKASTKQSQSKERGPKSLVEELESVAQTSGLCRRARKRALHGQTTANYEETDFSDTSASADNPVAPLGTERRVRFVDAASMASTSRVEAKRARSATTNARVKSSDLWLVEANPETGDVLDLSDPKALARHTAVACDAETAKAMTDAFRAAEASRRKMQLESDSPFPIVNGRIIIDDTNKRAVSEPDWSVAGSDEEDEADNTGRVASTGWSHEAAGSSSRKSESAPVRIPGREFASNKARGDMRRPGQPDPYAYIQLGAGLGTKSGKGKITTQERRRLLKAVGIGRQKRKHCRSLGLDSGRPSYIRKGKKSAKIRPSSERGIRRKLDLA</sequence>
<protein>
    <submittedName>
        <fullName evidence="6">Uncharacterized protein</fullName>
    </submittedName>
</protein>
<dbReference type="EMBL" id="JXXN02004369">
    <property type="protein sequence ID" value="THD20648.1"/>
    <property type="molecule type" value="Genomic_DNA"/>
</dbReference>
<dbReference type="PANTHER" id="PTHR48287">
    <property type="entry name" value="ARM REPEAT SUPERFAMILY PROTEIN"/>
    <property type="match status" value="1"/>
</dbReference>
<keyword evidence="7" id="KW-1185">Reference proteome</keyword>
<feature type="compositionally biased region" description="Basic and acidic residues" evidence="3">
    <location>
        <begin position="1327"/>
        <end position="1336"/>
    </location>
</feature>
<feature type="compositionally biased region" description="Basic and acidic residues" evidence="3">
    <location>
        <begin position="1236"/>
        <end position="1247"/>
    </location>
</feature>
<evidence type="ECO:0000259" key="4">
    <source>
        <dbReference type="Pfam" id="PF08161"/>
    </source>
</evidence>
<dbReference type="Proteomes" id="UP000230066">
    <property type="component" value="Unassembled WGS sequence"/>
</dbReference>
<feature type="region of interest" description="Disordered" evidence="3">
    <location>
        <begin position="1499"/>
        <end position="1564"/>
    </location>
</feature>
<accession>A0A4E0RG25</accession>